<keyword evidence="2" id="KW-0175">Coiled coil</keyword>
<reference evidence="6 7" key="1">
    <citation type="submission" date="2019-01" db="EMBL/GenBank/DDBJ databases">
        <authorList>
            <consortium name="Pathogen Informatics"/>
        </authorList>
    </citation>
    <scope>NUCLEOTIDE SEQUENCE [LARGE SCALE GENOMIC DNA]</scope>
    <source>
        <strain evidence="6 7">NCTC10184</strain>
    </source>
</reference>
<evidence type="ECO:0000313" key="6">
    <source>
        <dbReference type="EMBL" id="VEU77914.1"/>
    </source>
</evidence>
<feature type="coiled-coil region" evidence="2">
    <location>
        <begin position="94"/>
        <end position="128"/>
    </location>
</feature>
<dbReference type="InterPro" id="IPR004890">
    <property type="entry name" value="Lipoprotein_10_C"/>
</dbReference>
<accession>A0A449B9T5</accession>
<gene>
    <name evidence="6" type="ORF">NCTC10184_00127</name>
</gene>
<dbReference type="InterPro" id="IPR054825">
    <property type="entry name" value="P68-like"/>
</dbReference>
<feature type="domain" description="Mycoplasma lipoprotein C-terminal" evidence="4">
    <location>
        <begin position="645"/>
        <end position="768"/>
    </location>
</feature>
<keyword evidence="3" id="KW-0732">Signal</keyword>
<feature type="signal peptide" evidence="3">
    <location>
        <begin position="1"/>
        <end position="25"/>
    </location>
</feature>
<dbReference type="Pfam" id="PF03202">
    <property type="entry name" value="Lipoprotein_10"/>
    <property type="match status" value="1"/>
</dbReference>
<sequence>MAKNKKTKWLLGGGFTLTSLVPLLAVSCGTESSTSTESSTEILDTVDSVFASSKKQTPDVTISDDWLKKNPKEIKFGVTFSRNGVQYSALNAVVEMYNKQKGVKEQRLEELKAKGENLTDDEKTEKADITKFLDNFVPVKIDVKAGGYEGAETSLQTAIENSAINELVSLTFNYASTASMLATKGMLLNFYSSADPNISSDFTNFNSDFTTDNVKTSNIQNTGTWILPAAKSSNVTGVNSPVLHYLLKVLEESGAKIELTSYETLGEHAKTDLESVKKLWGERNPEVNNGNLIINDKTFSTLEGLLAFGTAVKNTLKQTDEQKKNTVVLGIDDIAGVLATTSYAYLNGDDDKMFIKSSLDKSNTRVVDTSNFESKNSRISKKLDETFNSLVNAMKVNAVRLFAAGVYGSNDLARHKMALNIGSTAGYSHNYLKTPPTYFEFVKDNKKQAIEEGTNLDFVKIWKVEDGLLSFDKYQNRILTSTLANDDASYYYKKGDQTSLDNAKKHSFVAKDKQTDEKLVAVSKKISSTTDKSEDYKNYNNLFIFVEIKTDEDDPVGKAKHTILDEIANTPNSPLNRLGEFKKGAPKEEKTFVGYVTTGSLNGTFGNITGKMFTRTNADVLNQNELNVFAAPTRLTKDDKTNVVYVQGPSLIGVRLNKTLDNGTRQFVKFFLDQTKKYDFEVPDRNKTKIINAFPIDFFSQQASYVFPSKSLTQNDNSNIYLKTTIAEFIKVNQTKNADEKYIAYSEPASTESSKFRKSLKAVWSGINNEIINGEYDDKKTYDTAIIDAVKLQFNNKKA</sequence>
<feature type="chain" id="PRO_5018989654" evidence="3">
    <location>
        <begin position="26"/>
        <end position="799"/>
    </location>
</feature>
<evidence type="ECO:0000259" key="4">
    <source>
        <dbReference type="Pfam" id="PF03202"/>
    </source>
</evidence>
<keyword evidence="6" id="KW-0449">Lipoprotein</keyword>
<dbReference type="AlphaFoldDB" id="A0A449B9T5"/>
<dbReference type="Proteomes" id="UP000290876">
    <property type="component" value="Chromosome"/>
</dbReference>
<dbReference type="OrthoDB" id="393769at2"/>
<name>A0A449B9T5_9BACT</name>
<dbReference type="Pfam" id="PF03305">
    <property type="entry name" value="Lipoprotein_X"/>
    <property type="match status" value="1"/>
</dbReference>
<proteinExistence type="inferred from homology"/>
<dbReference type="NCBIfam" id="NF045826">
    <property type="entry name" value="lipo_P68"/>
    <property type="match status" value="1"/>
</dbReference>
<dbReference type="InterPro" id="IPR004984">
    <property type="entry name" value="Mycoplasma_lipoprotein_cen_dom"/>
</dbReference>
<dbReference type="RefSeq" id="WP_129622772.1">
    <property type="nucleotide sequence ID" value="NZ_LR215043.1"/>
</dbReference>
<evidence type="ECO:0000256" key="2">
    <source>
        <dbReference type="SAM" id="Coils"/>
    </source>
</evidence>
<comment type="similarity">
    <text evidence="1">Belongs to the MG185/MG260 family.</text>
</comment>
<protein>
    <submittedName>
        <fullName evidence="6">Uncharacterized lipoprotein MPN_097</fullName>
    </submittedName>
</protein>
<evidence type="ECO:0000259" key="5">
    <source>
        <dbReference type="Pfam" id="PF03305"/>
    </source>
</evidence>
<feature type="domain" description="Mycoplasma lipoprotein central" evidence="5">
    <location>
        <begin position="272"/>
        <end position="445"/>
    </location>
</feature>
<dbReference type="PROSITE" id="PS51257">
    <property type="entry name" value="PROKAR_LIPOPROTEIN"/>
    <property type="match status" value="1"/>
</dbReference>
<evidence type="ECO:0000256" key="1">
    <source>
        <dbReference type="ARBA" id="ARBA00009031"/>
    </source>
</evidence>
<organism evidence="6 7">
    <name type="scientific">Mycoplasmopsis columbinasalis</name>
    <dbReference type="NCBI Taxonomy" id="114880"/>
    <lineage>
        <taxon>Bacteria</taxon>
        <taxon>Bacillati</taxon>
        <taxon>Mycoplasmatota</taxon>
        <taxon>Mycoplasmoidales</taxon>
        <taxon>Metamycoplasmataceae</taxon>
        <taxon>Mycoplasmopsis</taxon>
    </lineage>
</organism>
<dbReference type="KEGG" id="mcob:NCTC10184_00127"/>
<dbReference type="EMBL" id="LR215043">
    <property type="protein sequence ID" value="VEU77914.1"/>
    <property type="molecule type" value="Genomic_DNA"/>
</dbReference>
<evidence type="ECO:0000256" key="3">
    <source>
        <dbReference type="SAM" id="SignalP"/>
    </source>
</evidence>
<evidence type="ECO:0000313" key="7">
    <source>
        <dbReference type="Proteomes" id="UP000290876"/>
    </source>
</evidence>
<keyword evidence="7" id="KW-1185">Reference proteome</keyword>